<feature type="domain" description="Glycosyltransferase 2-like" evidence="1">
    <location>
        <begin position="8"/>
        <end position="107"/>
    </location>
</feature>
<accession>A0A0G1UG81</accession>
<keyword evidence="2" id="KW-0808">Transferase</keyword>
<dbReference type="PANTHER" id="PTHR43179:SF7">
    <property type="entry name" value="RHAMNOSYLTRANSFERASE WBBL"/>
    <property type="match status" value="1"/>
</dbReference>
<dbReference type="Pfam" id="PF00535">
    <property type="entry name" value="Glycos_transf_2"/>
    <property type="match status" value="1"/>
</dbReference>
<gene>
    <name evidence="2" type="ORF">UX78_C0003G0001</name>
</gene>
<name>A0A0G1UG81_9BACT</name>
<feature type="non-terminal residue" evidence="2">
    <location>
        <position position="108"/>
    </location>
</feature>
<dbReference type="AlphaFoldDB" id="A0A0G1UG81"/>
<evidence type="ECO:0000259" key="1">
    <source>
        <dbReference type="Pfam" id="PF00535"/>
    </source>
</evidence>
<evidence type="ECO:0000313" key="3">
    <source>
        <dbReference type="Proteomes" id="UP000034607"/>
    </source>
</evidence>
<dbReference type="InterPro" id="IPR029044">
    <property type="entry name" value="Nucleotide-diphossugar_trans"/>
</dbReference>
<dbReference type="SUPFAM" id="SSF53448">
    <property type="entry name" value="Nucleotide-diphospho-sugar transferases"/>
    <property type="match status" value="1"/>
</dbReference>
<dbReference type="InterPro" id="IPR001173">
    <property type="entry name" value="Glyco_trans_2-like"/>
</dbReference>
<dbReference type="Gene3D" id="3.90.550.10">
    <property type="entry name" value="Spore Coat Polysaccharide Biosynthesis Protein SpsA, Chain A"/>
    <property type="match status" value="1"/>
</dbReference>
<dbReference type="PATRIC" id="fig|1618357.3.peg.197"/>
<protein>
    <submittedName>
        <fullName evidence="2">Group 2 glycosyl transferase</fullName>
    </submittedName>
</protein>
<dbReference type="Proteomes" id="UP000034607">
    <property type="component" value="Unassembled WGS sequence"/>
</dbReference>
<evidence type="ECO:0000313" key="2">
    <source>
        <dbReference type="EMBL" id="KKU56725.1"/>
    </source>
</evidence>
<proteinExistence type="predicted"/>
<dbReference type="PANTHER" id="PTHR43179">
    <property type="entry name" value="RHAMNOSYLTRANSFERASE WBBL"/>
    <property type="match status" value="1"/>
</dbReference>
<dbReference type="GO" id="GO:0016740">
    <property type="term" value="F:transferase activity"/>
    <property type="evidence" value="ECO:0007669"/>
    <property type="project" value="UniProtKB-KW"/>
</dbReference>
<dbReference type="EMBL" id="LCNM01000003">
    <property type="protein sequence ID" value="KKU56725.1"/>
    <property type="molecule type" value="Genomic_DNA"/>
</dbReference>
<reference evidence="2 3" key="1">
    <citation type="journal article" date="2015" name="Nature">
        <title>rRNA introns, odd ribosomes, and small enigmatic genomes across a large radiation of phyla.</title>
        <authorList>
            <person name="Brown C.T."/>
            <person name="Hug L.A."/>
            <person name="Thomas B.C."/>
            <person name="Sharon I."/>
            <person name="Castelle C.J."/>
            <person name="Singh A."/>
            <person name="Wilkins M.J."/>
            <person name="Williams K.H."/>
            <person name="Banfield J.F."/>
        </authorList>
    </citation>
    <scope>NUCLEOTIDE SEQUENCE [LARGE SCALE GENOMIC DNA]</scope>
</reference>
<sequence>MNKKSNLTIIILNHNVKQLLLNCLSSLTAAKTSQDDWEIIVVDNASHDDSVPTTQRIFPDVKIISCHKNVGFAAGNNIALKTITSEFVLLLNPDTIVYPQTIQTVLQY</sequence>
<comment type="caution">
    <text evidence="2">The sequence shown here is derived from an EMBL/GenBank/DDBJ whole genome shotgun (WGS) entry which is preliminary data.</text>
</comment>
<organism evidence="2 3">
    <name type="scientific">Candidatus Amesbacteria bacterium GW2011_GWA2_47_11</name>
    <dbReference type="NCBI Taxonomy" id="1618357"/>
    <lineage>
        <taxon>Bacteria</taxon>
        <taxon>Candidatus Amesiibacteriota</taxon>
    </lineage>
</organism>